<organism evidence="2 3">
    <name type="scientific">Dendrothele bispora (strain CBS 962.96)</name>
    <dbReference type="NCBI Taxonomy" id="1314807"/>
    <lineage>
        <taxon>Eukaryota</taxon>
        <taxon>Fungi</taxon>
        <taxon>Dikarya</taxon>
        <taxon>Basidiomycota</taxon>
        <taxon>Agaricomycotina</taxon>
        <taxon>Agaricomycetes</taxon>
        <taxon>Agaricomycetidae</taxon>
        <taxon>Agaricales</taxon>
        <taxon>Agaricales incertae sedis</taxon>
        <taxon>Dendrothele</taxon>
    </lineage>
</organism>
<evidence type="ECO:0000313" key="2">
    <source>
        <dbReference type="EMBL" id="THU85339.1"/>
    </source>
</evidence>
<protein>
    <submittedName>
        <fullName evidence="2">Uncharacterized protein</fullName>
    </submittedName>
</protein>
<feature type="region of interest" description="Disordered" evidence="1">
    <location>
        <begin position="26"/>
        <end position="76"/>
    </location>
</feature>
<name>A0A4S8L9G8_DENBC</name>
<reference evidence="2 3" key="1">
    <citation type="journal article" date="2019" name="Nat. Ecol. Evol.">
        <title>Megaphylogeny resolves global patterns of mushroom evolution.</title>
        <authorList>
            <person name="Varga T."/>
            <person name="Krizsan K."/>
            <person name="Foldi C."/>
            <person name="Dima B."/>
            <person name="Sanchez-Garcia M."/>
            <person name="Sanchez-Ramirez S."/>
            <person name="Szollosi G.J."/>
            <person name="Szarkandi J.G."/>
            <person name="Papp V."/>
            <person name="Albert L."/>
            <person name="Andreopoulos W."/>
            <person name="Angelini C."/>
            <person name="Antonin V."/>
            <person name="Barry K.W."/>
            <person name="Bougher N.L."/>
            <person name="Buchanan P."/>
            <person name="Buyck B."/>
            <person name="Bense V."/>
            <person name="Catcheside P."/>
            <person name="Chovatia M."/>
            <person name="Cooper J."/>
            <person name="Damon W."/>
            <person name="Desjardin D."/>
            <person name="Finy P."/>
            <person name="Geml J."/>
            <person name="Haridas S."/>
            <person name="Hughes K."/>
            <person name="Justo A."/>
            <person name="Karasinski D."/>
            <person name="Kautmanova I."/>
            <person name="Kiss B."/>
            <person name="Kocsube S."/>
            <person name="Kotiranta H."/>
            <person name="LaButti K.M."/>
            <person name="Lechner B.E."/>
            <person name="Liimatainen K."/>
            <person name="Lipzen A."/>
            <person name="Lukacs Z."/>
            <person name="Mihaltcheva S."/>
            <person name="Morgado L.N."/>
            <person name="Niskanen T."/>
            <person name="Noordeloos M.E."/>
            <person name="Ohm R.A."/>
            <person name="Ortiz-Santana B."/>
            <person name="Ovrebo C."/>
            <person name="Racz N."/>
            <person name="Riley R."/>
            <person name="Savchenko A."/>
            <person name="Shiryaev A."/>
            <person name="Soop K."/>
            <person name="Spirin V."/>
            <person name="Szebenyi C."/>
            <person name="Tomsovsky M."/>
            <person name="Tulloss R.E."/>
            <person name="Uehling J."/>
            <person name="Grigoriev I.V."/>
            <person name="Vagvolgyi C."/>
            <person name="Papp T."/>
            <person name="Martin F.M."/>
            <person name="Miettinen O."/>
            <person name="Hibbett D.S."/>
            <person name="Nagy L.G."/>
        </authorList>
    </citation>
    <scope>NUCLEOTIDE SEQUENCE [LARGE SCALE GENOMIC DNA]</scope>
    <source>
        <strain evidence="2 3">CBS 962.96</strain>
    </source>
</reference>
<feature type="compositionally biased region" description="Basic and acidic residues" evidence="1">
    <location>
        <begin position="32"/>
        <end position="54"/>
    </location>
</feature>
<dbReference type="Proteomes" id="UP000297245">
    <property type="component" value="Unassembled WGS sequence"/>
</dbReference>
<evidence type="ECO:0000313" key="3">
    <source>
        <dbReference type="Proteomes" id="UP000297245"/>
    </source>
</evidence>
<accession>A0A4S8L9G8</accession>
<dbReference type="EMBL" id="ML179552">
    <property type="protein sequence ID" value="THU85339.1"/>
    <property type="molecule type" value="Genomic_DNA"/>
</dbReference>
<sequence length="254" mass="28556">MPGKVQCCCSKCGYYDDNGAFRGRKVSRQARAMHEKEDELRKARETTRDNMKESDTEDSDSEQSERAAGPSGSHFNAAEENCRREMTLITHMVAMLGAWLNLAGGGSQTTTGVILKGIAIILMTAFKIISTTLLKPLGLDIDIPLPHTPRDVRSTYNALSIEPTIIRTACCPKCFTLYPLRNDLPDHCPWKESRRAHKVCSASLTMQRRTKNGVVVVPRRQYSTQDFRSWLEFFLNRPGIEEMIAKSYVPPLLS</sequence>
<dbReference type="OrthoDB" id="3046738at2759"/>
<proteinExistence type="predicted"/>
<dbReference type="AlphaFoldDB" id="A0A4S8L9G8"/>
<evidence type="ECO:0000256" key="1">
    <source>
        <dbReference type="SAM" id="MobiDB-lite"/>
    </source>
</evidence>
<gene>
    <name evidence="2" type="ORF">K435DRAFT_805976</name>
</gene>
<keyword evidence="3" id="KW-1185">Reference proteome</keyword>